<dbReference type="Proteomes" id="UP000327013">
    <property type="component" value="Chromosome 2"/>
</dbReference>
<keyword evidence="3" id="KW-1185">Reference proteome</keyword>
<gene>
    <name evidence="2" type="ORF">FH972_006420</name>
</gene>
<feature type="compositionally biased region" description="Basic and acidic residues" evidence="1">
    <location>
        <begin position="34"/>
        <end position="56"/>
    </location>
</feature>
<evidence type="ECO:0000313" key="3">
    <source>
        <dbReference type="Proteomes" id="UP000327013"/>
    </source>
</evidence>
<reference evidence="2 3" key="1">
    <citation type="submission" date="2019-06" db="EMBL/GenBank/DDBJ databases">
        <title>A chromosomal-level reference genome of Carpinus fangiana (Coryloideae, Betulaceae).</title>
        <authorList>
            <person name="Yang X."/>
            <person name="Wang Z."/>
            <person name="Zhang L."/>
            <person name="Hao G."/>
            <person name="Liu J."/>
            <person name="Yang Y."/>
        </authorList>
    </citation>
    <scope>NUCLEOTIDE SEQUENCE [LARGE SCALE GENOMIC DNA]</scope>
    <source>
        <strain evidence="2">Cfa_2016G</strain>
        <tissue evidence="2">Leaf</tissue>
    </source>
</reference>
<dbReference type="EMBL" id="CM017322">
    <property type="protein sequence ID" value="KAE8010022.1"/>
    <property type="molecule type" value="Genomic_DNA"/>
</dbReference>
<dbReference type="AlphaFoldDB" id="A0A5N6QVQ7"/>
<organism evidence="2 3">
    <name type="scientific">Carpinus fangiana</name>
    <dbReference type="NCBI Taxonomy" id="176857"/>
    <lineage>
        <taxon>Eukaryota</taxon>
        <taxon>Viridiplantae</taxon>
        <taxon>Streptophyta</taxon>
        <taxon>Embryophyta</taxon>
        <taxon>Tracheophyta</taxon>
        <taxon>Spermatophyta</taxon>
        <taxon>Magnoliopsida</taxon>
        <taxon>eudicotyledons</taxon>
        <taxon>Gunneridae</taxon>
        <taxon>Pentapetalae</taxon>
        <taxon>rosids</taxon>
        <taxon>fabids</taxon>
        <taxon>Fagales</taxon>
        <taxon>Betulaceae</taxon>
        <taxon>Carpinus</taxon>
    </lineage>
</organism>
<protein>
    <submittedName>
        <fullName evidence="2">Uncharacterized protein</fullName>
    </submittedName>
</protein>
<evidence type="ECO:0000256" key="1">
    <source>
        <dbReference type="SAM" id="MobiDB-lite"/>
    </source>
</evidence>
<name>A0A5N6QVQ7_9ROSI</name>
<feature type="region of interest" description="Disordered" evidence="1">
    <location>
        <begin position="31"/>
        <end position="63"/>
    </location>
</feature>
<proteinExistence type="predicted"/>
<accession>A0A5N6QVQ7</accession>
<evidence type="ECO:0000313" key="2">
    <source>
        <dbReference type="EMBL" id="KAE8010022.1"/>
    </source>
</evidence>
<sequence length="103" mass="11779">MAPHHRSAPMRMIHFLLPHHHHFTAPTALKHRARTSDPHTLRKHPDLSSLEAHQEAHPASPPPLNHGISFSVRILLTYFAVLVDHMVKAKAQRLSGPYLFRKE</sequence>